<keyword evidence="4" id="KW-1185">Reference proteome</keyword>
<name>A0ABZ0B3K9_9BURK</name>
<dbReference type="EMBL" id="CP132507">
    <property type="protein sequence ID" value="WNO05492.1"/>
    <property type="molecule type" value="Genomic_DNA"/>
</dbReference>
<dbReference type="Proteomes" id="UP001302257">
    <property type="component" value="Chromosome"/>
</dbReference>
<evidence type="ECO:0000313" key="3">
    <source>
        <dbReference type="EMBL" id="WNO05492.1"/>
    </source>
</evidence>
<keyword evidence="1" id="KW-0732">Signal</keyword>
<dbReference type="InterPro" id="IPR008979">
    <property type="entry name" value="Galactose-bd-like_sf"/>
</dbReference>
<reference evidence="3 4" key="1">
    <citation type="submission" date="2023-08" db="EMBL/GenBank/DDBJ databases">
        <title>Rhodoferax potami sp. nov. and Rhodoferax mekongensis sp. nov., isolated from the Mekong River in Thailand.</title>
        <authorList>
            <person name="Kitikhun S."/>
            <person name="Charoenyingcharoen P."/>
            <person name="Siriarchawattana P."/>
            <person name="Likhitrattanapisal S."/>
            <person name="Nilsakha T."/>
            <person name="Chanpet A."/>
            <person name="Rattanawaree P."/>
            <person name="Ingsriswang S."/>
        </authorList>
    </citation>
    <scope>NUCLEOTIDE SEQUENCE [LARGE SCALE GENOMIC DNA]</scope>
    <source>
        <strain evidence="3 4">TBRC 17307</strain>
    </source>
</reference>
<feature type="signal peptide" evidence="1">
    <location>
        <begin position="1"/>
        <end position="20"/>
    </location>
</feature>
<feature type="domain" description="Ice-binding protein C-terminal" evidence="2">
    <location>
        <begin position="182"/>
        <end position="206"/>
    </location>
</feature>
<dbReference type="Pfam" id="PF07589">
    <property type="entry name" value="PEP-CTERM"/>
    <property type="match status" value="1"/>
</dbReference>
<dbReference type="SUPFAM" id="SSF49785">
    <property type="entry name" value="Galactose-binding domain-like"/>
    <property type="match status" value="1"/>
</dbReference>
<dbReference type="InterPro" id="IPR013424">
    <property type="entry name" value="Ice-binding_C"/>
</dbReference>
<proteinExistence type="predicted"/>
<protein>
    <submittedName>
        <fullName evidence="3">PEP-CTERM sorting domain-containing protein</fullName>
    </submittedName>
</protein>
<dbReference type="RefSeq" id="WP_313868255.1">
    <property type="nucleotide sequence ID" value="NZ_CP132507.1"/>
</dbReference>
<dbReference type="NCBIfam" id="TIGR02595">
    <property type="entry name" value="PEP_CTERM"/>
    <property type="match status" value="1"/>
</dbReference>
<evidence type="ECO:0000256" key="1">
    <source>
        <dbReference type="SAM" id="SignalP"/>
    </source>
</evidence>
<organism evidence="3 4">
    <name type="scientific">Rhodoferax mekongensis</name>
    <dbReference type="NCBI Taxonomy" id="3068341"/>
    <lineage>
        <taxon>Bacteria</taxon>
        <taxon>Pseudomonadati</taxon>
        <taxon>Pseudomonadota</taxon>
        <taxon>Betaproteobacteria</taxon>
        <taxon>Burkholderiales</taxon>
        <taxon>Comamonadaceae</taxon>
        <taxon>Rhodoferax</taxon>
    </lineage>
</organism>
<feature type="chain" id="PRO_5045544997" evidence="1">
    <location>
        <begin position="21"/>
        <end position="212"/>
    </location>
</feature>
<sequence>MKKFLIAAVVATASFVSAHAASISGLVNTGGSFASGAQDTNYVLNGSSFGYVTSNGTFPLAGNWIPNTSTSKWITPTASQGQSFDPSANGTYSWKLSFDLTGFDANTASFSGQFAADNKAIVKLNGVQVGSANGFGSFYSFGANSGFSSGANTLEFVVTNLAQNSGNPTGLRVEFLQSNVTPVPEPETYAMLLAGLGLMGVISRRRMKGKAA</sequence>
<evidence type="ECO:0000259" key="2">
    <source>
        <dbReference type="Pfam" id="PF07589"/>
    </source>
</evidence>
<dbReference type="Gene3D" id="2.60.120.260">
    <property type="entry name" value="Galactose-binding domain-like"/>
    <property type="match status" value="1"/>
</dbReference>
<gene>
    <name evidence="3" type="ORF">RAN89_03410</name>
</gene>
<evidence type="ECO:0000313" key="4">
    <source>
        <dbReference type="Proteomes" id="UP001302257"/>
    </source>
</evidence>
<accession>A0ABZ0B3K9</accession>